<dbReference type="Proteomes" id="UP000007264">
    <property type="component" value="Unassembled WGS sequence"/>
</dbReference>
<accession>I0YXI0</accession>
<sequence>MPAVTRVGPQLEPTPSLAAQSLLAGTVPRAEMPRYMGIVNDALAQPSTTQPQFP</sequence>
<keyword evidence="2" id="KW-1185">Reference proteome</keyword>
<evidence type="ECO:0000313" key="2">
    <source>
        <dbReference type="Proteomes" id="UP000007264"/>
    </source>
</evidence>
<name>I0YXI0_COCSC</name>
<gene>
    <name evidence="1" type="ORF">COCSUDRAFT_33241</name>
</gene>
<dbReference type="GeneID" id="17041087"/>
<dbReference type="KEGG" id="csl:COCSUDRAFT_33241"/>
<dbReference type="RefSeq" id="XP_005647643.1">
    <property type="nucleotide sequence ID" value="XM_005647586.1"/>
</dbReference>
<feature type="non-terminal residue" evidence="1">
    <location>
        <position position="54"/>
    </location>
</feature>
<evidence type="ECO:0000313" key="1">
    <source>
        <dbReference type="EMBL" id="EIE23099.1"/>
    </source>
</evidence>
<protein>
    <submittedName>
        <fullName evidence="1">Uncharacterized protein</fullName>
    </submittedName>
</protein>
<reference evidence="1 2" key="1">
    <citation type="journal article" date="2012" name="Genome Biol.">
        <title>The genome of the polar eukaryotic microalga coccomyxa subellipsoidea reveals traits of cold adaptation.</title>
        <authorList>
            <person name="Blanc G."/>
            <person name="Agarkova I."/>
            <person name="Grimwood J."/>
            <person name="Kuo A."/>
            <person name="Brueggeman A."/>
            <person name="Dunigan D."/>
            <person name="Gurnon J."/>
            <person name="Ladunga I."/>
            <person name="Lindquist E."/>
            <person name="Lucas S."/>
            <person name="Pangilinan J."/>
            <person name="Proschold T."/>
            <person name="Salamov A."/>
            <person name="Schmutz J."/>
            <person name="Weeks D."/>
            <person name="Yamada T."/>
            <person name="Claverie J.M."/>
            <person name="Grigoriev I."/>
            <person name="Van Etten J."/>
            <person name="Lomsadze A."/>
            <person name="Borodovsky M."/>
        </authorList>
    </citation>
    <scope>NUCLEOTIDE SEQUENCE [LARGE SCALE GENOMIC DNA]</scope>
    <source>
        <strain evidence="1 2">C-169</strain>
    </source>
</reference>
<organism evidence="1 2">
    <name type="scientific">Coccomyxa subellipsoidea (strain C-169)</name>
    <name type="common">Green microalga</name>
    <dbReference type="NCBI Taxonomy" id="574566"/>
    <lineage>
        <taxon>Eukaryota</taxon>
        <taxon>Viridiplantae</taxon>
        <taxon>Chlorophyta</taxon>
        <taxon>core chlorophytes</taxon>
        <taxon>Trebouxiophyceae</taxon>
        <taxon>Trebouxiophyceae incertae sedis</taxon>
        <taxon>Coccomyxaceae</taxon>
        <taxon>Coccomyxa</taxon>
        <taxon>Coccomyxa subellipsoidea</taxon>
    </lineage>
</organism>
<proteinExistence type="predicted"/>
<dbReference type="EMBL" id="AGSI01000008">
    <property type="protein sequence ID" value="EIE23099.1"/>
    <property type="molecule type" value="Genomic_DNA"/>
</dbReference>
<dbReference type="AlphaFoldDB" id="I0YXI0"/>
<comment type="caution">
    <text evidence="1">The sequence shown here is derived from an EMBL/GenBank/DDBJ whole genome shotgun (WGS) entry which is preliminary data.</text>
</comment>